<evidence type="ECO:0000313" key="2">
    <source>
        <dbReference type="Proteomes" id="UP000001822"/>
    </source>
</evidence>
<dbReference type="AlphaFoldDB" id="A0A6N4SWF0"/>
<sequence length="68" mass="7454">METQPCTTEKGVLVFSTGFLAAHNPNSLDFTEEMKLPSTELATNINNIPAVKKPKIFNSNKLSSDLDD</sequence>
<name>A0A6N4SWF0_CYTH3</name>
<organism evidence="1 2">
    <name type="scientific">Cytophaga hutchinsonii (strain ATCC 33406 / DSM 1761 / CIP 103989 / NBRC 15051 / NCIMB 9469 / D465)</name>
    <dbReference type="NCBI Taxonomy" id="269798"/>
    <lineage>
        <taxon>Bacteria</taxon>
        <taxon>Pseudomonadati</taxon>
        <taxon>Bacteroidota</taxon>
        <taxon>Cytophagia</taxon>
        <taxon>Cytophagales</taxon>
        <taxon>Cytophagaceae</taxon>
        <taxon>Cytophaga</taxon>
    </lineage>
</organism>
<evidence type="ECO:0000313" key="1">
    <source>
        <dbReference type="EMBL" id="ABG60798.1"/>
    </source>
</evidence>
<dbReference type="KEGG" id="chu:CHU_3565"/>
<dbReference type="EMBL" id="CP000383">
    <property type="protein sequence ID" value="ABG60798.1"/>
    <property type="molecule type" value="Genomic_DNA"/>
</dbReference>
<reference evidence="1 2" key="1">
    <citation type="journal article" date="2007" name="Appl. Environ. Microbiol.">
        <title>Genome sequence of the cellulolytic gliding bacterium Cytophaga hutchinsonii.</title>
        <authorList>
            <person name="Xie G."/>
            <person name="Bruce D.C."/>
            <person name="Challacombe J.F."/>
            <person name="Chertkov O."/>
            <person name="Detter J.C."/>
            <person name="Gilna P."/>
            <person name="Han C.S."/>
            <person name="Lucas S."/>
            <person name="Misra M."/>
            <person name="Myers G.L."/>
            <person name="Richardson P."/>
            <person name="Tapia R."/>
            <person name="Thayer N."/>
            <person name="Thompson L.S."/>
            <person name="Brettin T.S."/>
            <person name="Henrissat B."/>
            <person name="Wilson D.B."/>
            <person name="McBride M.J."/>
        </authorList>
    </citation>
    <scope>NUCLEOTIDE SEQUENCE [LARGE SCALE GENOMIC DNA]</scope>
    <source>
        <strain evidence="2">ATCC 33406 / DSM 1761 / CIP 103989 / NBRC 15051 / NCIMB 9469 / D465</strain>
    </source>
</reference>
<gene>
    <name evidence="1" type="ordered locus">CHU_3565</name>
</gene>
<accession>A0A6N4SWF0</accession>
<dbReference type="Proteomes" id="UP000001822">
    <property type="component" value="Chromosome"/>
</dbReference>
<keyword evidence="2" id="KW-1185">Reference proteome</keyword>
<protein>
    <submittedName>
        <fullName evidence="1">Uncharacterized protein</fullName>
    </submittedName>
</protein>
<proteinExistence type="predicted"/>